<dbReference type="STRING" id="1314778.A0A5C3NSG5"/>
<dbReference type="Gene3D" id="3.50.50.60">
    <property type="entry name" value="FAD/NAD(P)-binding domain"/>
    <property type="match status" value="1"/>
</dbReference>
<evidence type="ECO:0000259" key="6">
    <source>
        <dbReference type="Pfam" id="PF01266"/>
    </source>
</evidence>
<proteinExistence type="inferred from homology"/>
<dbReference type="InterPro" id="IPR002938">
    <property type="entry name" value="FAD-bd"/>
</dbReference>
<dbReference type="Proteomes" id="UP000308197">
    <property type="component" value="Unassembled WGS sequence"/>
</dbReference>
<keyword evidence="5" id="KW-0503">Monooxygenase</keyword>
<dbReference type="PANTHER" id="PTHR13789:SF306">
    <property type="entry name" value="HYDROXYLASE, PUTATIVE-RELATED"/>
    <property type="match status" value="1"/>
</dbReference>
<comment type="similarity">
    <text evidence="1">Belongs to the paxM FAD-dependent monooxygenase family.</text>
</comment>
<evidence type="ECO:0000313" key="9">
    <source>
        <dbReference type="Proteomes" id="UP000308197"/>
    </source>
</evidence>
<evidence type="ECO:0000259" key="7">
    <source>
        <dbReference type="Pfam" id="PF01494"/>
    </source>
</evidence>
<keyword evidence="9" id="KW-1185">Reference proteome</keyword>
<dbReference type="GO" id="GO:0004497">
    <property type="term" value="F:monooxygenase activity"/>
    <property type="evidence" value="ECO:0007669"/>
    <property type="project" value="UniProtKB-KW"/>
</dbReference>
<evidence type="ECO:0000256" key="4">
    <source>
        <dbReference type="ARBA" id="ARBA00023002"/>
    </source>
</evidence>
<organism evidence="8 9">
    <name type="scientific">Polyporus arcularius HHB13444</name>
    <dbReference type="NCBI Taxonomy" id="1314778"/>
    <lineage>
        <taxon>Eukaryota</taxon>
        <taxon>Fungi</taxon>
        <taxon>Dikarya</taxon>
        <taxon>Basidiomycota</taxon>
        <taxon>Agaricomycotina</taxon>
        <taxon>Agaricomycetes</taxon>
        <taxon>Polyporales</taxon>
        <taxon>Polyporaceae</taxon>
        <taxon>Polyporus</taxon>
    </lineage>
</organism>
<keyword evidence="3" id="KW-0274">FAD</keyword>
<dbReference type="PROSITE" id="PS50818">
    <property type="entry name" value="INTEIN_C_TER"/>
    <property type="match status" value="1"/>
</dbReference>
<dbReference type="Pfam" id="PF01266">
    <property type="entry name" value="DAO"/>
    <property type="match status" value="1"/>
</dbReference>
<accession>A0A5C3NSG5</accession>
<feature type="domain" description="FAD dependent oxidoreductase" evidence="6">
    <location>
        <begin position="13"/>
        <end position="45"/>
    </location>
</feature>
<keyword evidence="2" id="KW-0285">Flavoprotein</keyword>
<dbReference type="InterPro" id="IPR050493">
    <property type="entry name" value="FAD-dep_Monooxygenase_BioMet"/>
</dbReference>
<evidence type="ECO:0000256" key="2">
    <source>
        <dbReference type="ARBA" id="ARBA00022630"/>
    </source>
</evidence>
<dbReference type="GO" id="GO:0071949">
    <property type="term" value="F:FAD binding"/>
    <property type="evidence" value="ECO:0007669"/>
    <property type="project" value="InterPro"/>
</dbReference>
<dbReference type="AlphaFoldDB" id="A0A5C3NSG5"/>
<dbReference type="SUPFAM" id="SSF51905">
    <property type="entry name" value="FAD/NAD(P)-binding domain"/>
    <property type="match status" value="1"/>
</dbReference>
<dbReference type="InParanoid" id="A0A5C3NSG5"/>
<protein>
    <submittedName>
        <fullName evidence="8">FAD/NAD(P)-binding domain-containing protein</fullName>
    </submittedName>
</protein>
<name>A0A5C3NSG5_9APHY</name>
<dbReference type="InterPro" id="IPR006076">
    <property type="entry name" value="FAD-dep_OxRdtase"/>
</dbReference>
<keyword evidence="4" id="KW-0560">Oxidoreductase</keyword>
<evidence type="ECO:0000313" key="8">
    <source>
        <dbReference type="EMBL" id="TFK79962.1"/>
    </source>
</evidence>
<dbReference type="InterPro" id="IPR036188">
    <property type="entry name" value="FAD/NAD-bd_sf"/>
</dbReference>
<reference evidence="8 9" key="1">
    <citation type="journal article" date="2019" name="Nat. Ecol. Evol.">
        <title>Megaphylogeny resolves global patterns of mushroom evolution.</title>
        <authorList>
            <person name="Varga T."/>
            <person name="Krizsan K."/>
            <person name="Foldi C."/>
            <person name="Dima B."/>
            <person name="Sanchez-Garcia M."/>
            <person name="Sanchez-Ramirez S."/>
            <person name="Szollosi G.J."/>
            <person name="Szarkandi J.G."/>
            <person name="Papp V."/>
            <person name="Albert L."/>
            <person name="Andreopoulos W."/>
            <person name="Angelini C."/>
            <person name="Antonin V."/>
            <person name="Barry K.W."/>
            <person name="Bougher N.L."/>
            <person name="Buchanan P."/>
            <person name="Buyck B."/>
            <person name="Bense V."/>
            <person name="Catcheside P."/>
            <person name="Chovatia M."/>
            <person name="Cooper J."/>
            <person name="Damon W."/>
            <person name="Desjardin D."/>
            <person name="Finy P."/>
            <person name="Geml J."/>
            <person name="Haridas S."/>
            <person name="Hughes K."/>
            <person name="Justo A."/>
            <person name="Karasinski D."/>
            <person name="Kautmanova I."/>
            <person name="Kiss B."/>
            <person name="Kocsube S."/>
            <person name="Kotiranta H."/>
            <person name="LaButti K.M."/>
            <person name="Lechner B.E."/>
            <person name="Liimatainen K."/>
            <person name="Lipzen A."/>
            <person name="Lukacs Z."/>
            <person name="Mihaltcheva S."/>
            <person name="Morgado L.N."/>
            <person name="Niskanen T."/>
            <person name="Noordeloos M.E."/>
            <person name="Ohm R.A."/>
            <person name="Ortiz-Santana B."/>
            <person name="Ovrebo C."/>
            <person name="Racz N."/>
            <person name="Riley R."/>
            <person name="Savchenko A."/>
            <person name="Shiryaev A."/>
            <person name="Soop K."/>
            <person name="Spirin V."/>
            <person name="Szebenyi C."/>
            <person name="Tomsovsky M."/>
            <person name="Tulloss R.E."/>
            <person name="Uehling J."/>
            <person name="Grigoriev I.V."/>
            <person name="Vagvolgyi C."/>
            <person name="Papp T."/>
            <person name="Martin F.M."/>
            <person name="Miettinen O."/>
            <person name="Hibbett D.S."/>
            <person name="Nagy L.G."/>
        </authorList>
    </citation>
    <scope>NUCLEOTIDE SEQUENCE [LARGE SCALE GENOMIC DNA]</scope>
    <source>
        <strain evidence="8 9">HHB13444</strain>
    </source>
</reference>
<sequence length="456" mass="50061">MPIISRSAELSLDFLVVGGGIGGLSVAYMLQKAGHRVRVVEKQGLHAPSAGLRIPPNLSKILWQWVDREELDKVTTRCVGTPMHSLHTGKNVGYLPWKPAVMAEIGGEFLLMHRQDLIRLLFNLATEVGVIVDLDTTVTSVRPGTAHDPRPTVTLDNGGVLAADIVIGSDGCNSIIRPVVVGEEQHASASSLTVYTGTVNAHNIVQDAELAPLIAHSCEDWPIWMGDRHSFSVAYQRSSQELYIGLYVWHRPDEPSSTGEESWDHSVATEVIATAGYPPIVQRLIKMAPHFIRTEFTPRNSGQCDWVDTTGQIVLLGDAAHPSIPGGQNIASMAIEDAVVFGSLFSHLRTMEQVPSFLGAYQELRQPRCEKVGRSDIKGAELMALPPGPAADARDENIRQQLQEWDEGMLKESFEEIAEIFGYDAGDAAEEWWINWGRFHETAGEQPGVVVSIRRD</sequence>
<dbReference type="EMBL" id="ML211882">
    <property type="protein sequence ID" value="TFK79962.1"/>
    <property type="molecule type" value="Genomic_DNA"/>
</dbReference>
<feature type="domain" description="FAD-binding" evidence="7">
    <location>
        <begin position="112"/>
        <end position="372"/>
    </location>
</feature>
<evidence type="ECO:0000256" key="5">
    <source>
        <dbReference type="ARBA" id="ARBA00023033"/>
    </source>
</evidence>
<dbReference type="InterPro" id="IPR030934">
    <property type="entry name" value="Intein_C"/>
</dbReference>
<dbReference type="Pfam" id="PF01494">
    <property type="entry name" value="FAD_binding_3"/>
    <property type="match status" value="1"/>
</dbReference>
<gene>
    <name evidence="8" type="ORF">K466DRAFT_569929</name>
</gene>
<dbReference type="PRINTS" id="PR00420">
    <property type="entry name" value="RNGMNOXGNASE"/>
</dbReference>
<evidence type="ECO:0000256" key="3">
    <source>
        <dbReference type="ARBA" id="ARBA00022827"/>
    </source>
</evidence>
<dbReference type="PANTHER" id="PTHR13789">
    <property type="entry name" value="MONOOXYGENASE"/>
    <property type="match status" value="1"/>
</dbReference>
<evidence type="ECO:0000256" key="1">
    <source>
        <dbReference type="ARBA" id="ARBA00007992"/>
    </source>
</evidence>